<dbReference type="Proteomes" id="UP000293289">
    <property type="component" value="Unassembled WGS sequence"/>
</dbReference>
<feature type="transmembrane region" description="Helical" evidence="1">
    <location>
        <begin position="184"/>
        <end position="201"/>
    </location>
</feature>
<dbReference type="InterPro" id="IPR050879">
    <property type="entry name" value="Acyltransferase_3"/>
</dbReference>
<feature type="transmembrane region" description="Helical" evidence="1">
    <location>
        <begin position="293"/>
        <end position="313"/>
    </location>
</feature>
<proteinExistence type="predicted"/>
<dbReference type="EMBL" id="SGWY01000003">
    <property type="protein sequence ID" value="RZS64268.1"/>
    <property type="molecule type" value="Genomic_DNA"/>
</dbReference>
<feature type="transmembrane region" description="Helical" evidence="1">
    <location>
        <begin position="360"/>
        <end position="381"/>
    </location>
</feature>
<gene>
    <name evidence="3" type="ORF">EV187_2648</name>
</gene>
<keyword evidence="4" id="KW-1185">Reference proteome</keyword>
<protein>
    <submittedName>
        <fullName evidence="3">Peptidoglycan/LPS O-acetylase OafA/YrhL</fullName>
    </submittedName>
</protein>
<feature type="transmembrane region" description="Helical" evidence="1">
    <location>
        <begin position="49"/>
        <end position="64"/>
    </location>
</feature>
<dbReference type="InterPro" id="IPR002656">
    <property type="entry name" value="Acyl_transf_3_dom"/>
</dbReference>
<dbReference type="AlphaFoldDB" id="A0A4Q7MBQ1"/>
<reference evidence="3 4" key="1">
    <citation type="submission" date="2019-02" db="EMBL/GenBank/DDBJ databases">
        <title>Genomic Encyclopedia of Type Strains, Phase IV (KMG-IV): sequencing the most valuable type-strain genomes for metagenomic binning, comparative biology and taxonomic classification.</title>
        <authorList>
            <person name="Goeker M."/>
        </authorList>
    </citation>
    <scope>NUCLEOTIDE SEQUENCE [LARGE SCALE GENOMIC DNA]</scope>
    <source>
        <strain evidence="3 4">DSM 43045</strain>
    </source>
</reference>
<accession>A0A4Q7MBQ1</accession>
<dbReference type="GO" id="GO:0009103">
    <property type="term" value="P:lipopolysaccharide biosynthetic process"/>
    <property type="evidence" value="ECO:0007669"/>
    <property type="project" value="TreeGrafter"/>
</dbReference>
<feature type="transmembrane region" description="Helical" evidence="1">
    <location>
        <begin position="208"/>
        <end position="229"/>
    </location>
</feature>
<evidence type="ECO:0000313" key="4">
    <source>
        <dbReference type="Proteomes" id="UP000293289"/>
    </source>
</evidence>
<feature type="domain" description="Acyltransferase 3" evidence="2">
    <location>
        <begin position="46"/>
        <end position="374"/>
    </location>
</feature>
<feature type="transmembrane region" description="Helical" evidence="1">
    <location>
        <begin position="112"/>
        <end position="132"/>
    </location>
</feature>
<evidence type="ECO:0000256" key="1">
    <source>
        <dbReference type="SAM" id="Phobius"/>
    </source>
</evidence>
<organism evidence="3 4">
    <name type="scientific">Agromyces ramosus</name>
    <dbReference type="NCBI Taxonomy" id="33879"/>
    <lineage>
        <taxon>Bacteria</taxon>
        <taxon>Bacillati</taxon>
        <taxon>Actinomycetota</taxon>
        <taxon>Actinomycetes</taxon>
        <taxon>Micrococcales</taxon>
        <taxon>Microbacteriaceae</taxon>
        <taxon>Agromyces</taxon>
    </lineage>
</organism>
<comment type="caution">
    <text evidence="3">The sequence shown here is derived from an EMBL/GenBank/DDBJ whole genome shotgun (WGS) entry which is preliminary data.</text>
</comment>
<evidence type="ECO:0000259" key="2">
    <source>
        <dbReference type="Pfam" id="PF01757"/>
    </source>
</evidence>
<dbReference type="OrthoDB" id="3404679at2"/>
<dbReference type="Pfam" id="PF01757">
    <property type="entry name" value="Acyl_transf_3"/>
    <property type="match status" value="1"/>
</dbReference>
<feature type="transmembrane region" description="Helical" evidence="1">
    <location>
        <begin position="70"/>
        <end position="91"/>
    </location>
</feature>
<dbReference type="PANTHER" id="PTHR23028">
    <property type="entry name" value="ACETYLTRANSFERASE"/>
    <property type="match status" value="1"/>
</dbReference>
<evidence type="ECO:0000313" key="3">
    <source>
        <dbReference type="EMBL" id="RZS64268.1"/>
    </source>
</evidence>
<feature type="transmembrane region" description="Helical" evidence="1">
    <location>
        <begin position="268"/>
        <end position="287"/>
    </location>
</feature>
<dbReference type="PANTHER" id="PTHR23028:SF53">
    <property type="entry name" value="ACYL_TRANSF_3 DOMAIN-CONTAINING PROTEIN"/>
    <property type="match status" value="1"/>
</dbReference>
<sequence>MTARFGDPAISCQPPRSFCTSSGGLPTLERMSSSSATAVRAPVRPEIQALRAVAIGCVVLYHFWPAVLPAGFVGVDVFFVVSGFLITGLLLRDAERHGRVRLKEFYVRRARRILPAALAVLSACAVATLLFVPQVEWRPFLQQILSSSLYVQNWHLARDSQIPNRADLESTPVQHFWSLSVEEQFYLVWPLLIILALWLAVRLGRRRLALVAAVLAVATVASFVHGVILTGQDHNLAYFSTLSRAWEFGVGGLLAIVPAVVGERLRRTRALAGWLGLAAIAVAARTFTDPEVFPGAIALVPVLGTAVVIWAGMPRAALSLAPVAGLRPMQWFGGISYSLYLWHWPIIMFTPYIVGQPSQAPVMVLLLVLSIVVADASKRWIEDPFRRVVPRERLRMPRARRIAVASAAAVAAVVLLSSGVAGYTVEQPYALCRHAGDGE</sequence>
<dbReference type="GO" id="GO:0016020">
    <property type="term" value="C:membrane"/>
    <property type="evidence" value="ECO:0007669"/>
    <property type="project" value="TreeGrafter"/>
</dbReference>
<feature type="transmembrane region" description="Helical" evidence="1">
    <location>
        <begin position="241"/>
        <end position="261"/>
    </location>
</feature>
<keyword evidence="1" id="KW-1133">Transmembrane helix</keyword>
<feature type="transmembrane region" description="Helical" evidence="1">
    <location>
        <begin position="334"/>
        <end position="354"/>
    </location>
</feature>
<keyword evidence="1" id="KW-0812">Transmembrane</keyword>
<name>A0A4Q7MBQ1_9MICO</name>
<feature type="transmembrane region" description="Helical" evidence="1">
    <location>
        <begin position="402"/>
        <end position="423"/>
    </location>
</feature>
<dbReference type="GO" id="GO:0016747">
    <property type="term" value="F:acyltransferase activity, transferring groups other than amino-acyl groups"/>
    <property type="evidence" value="ECO:0007669"/>
    <property type="project" value="InterPro"/>
</dbReference>
<keyword evidence="1" id="KW-0472">Membrane</keyword>